<reference evidence="1 2" key="1">
    <citation type="journal article" date="2018" name="MBio">
        <title>Comparative Genomics Reveals the Core Gene Toolbox for the Fungus-Insect Symbiosis.</title>
        <authorList>
            <person name="Wang Y."/>
            <person name="Stata M."/>
            <person name="Wang W."/>
            <person name="Stajich J.E."/>
            <person name="White M.M."/>
            <person name="Moncalvo J.M."/>
        </authorList>
    </citation>
    <scope>NUCLEOTIDE SEQUENCE [LARGE SCALE GENOMIC DNA]</scope>
    <source>
        <strain evidence="1 2">AUS-126-30</strain>
    </source>
</reference>
<evidence type="ECO:0000313" key="2">
    <source>
        <dbReference type="Proteomes" id="UP000245591"/>
    </source>
</evidence>
<dbReference type="Gene3D" id="1.10.443.10">
    <property type="entry name" value="Intergrase catalytic core"/>
    <property type="match status" value="1"/>
</dbReference>
<dbReference type="GO" id="GO:0003677">
    <property type="term" value="F:DNA binding"/>
    <property type="evidence" value="ECO:0007669"/>
    <property type="project" value="InterPro"/>
</dbReference>
<protein>
    <recommendedName>
        <fullName evidence="3">Tyr recombinase domain-containing protein</fullName>
    </recommendedName>
</protein>
<dbReference type="EMBL" id="MBFU01000368">
    <property type="protein sequence ID" value="PVZ99968.1"/>
    <property type="molecule type" value="Genomic_DNA"/>
</dbReference>
<dbReference type="GO" id="GO:0015074">
    <property type="term" value="P:DNA integration"/>
    <property type="evidence" value="ECO:0007669"/>
    <property type="project" value="InterPro"/>
</dbReference>
<accession>A0A2U1J4M4</accession>
<dbReference type="GO" id="GO:0006310">
    <property type="term" value="P:DNA recombination"/>
    <property type="evidence" value="ECO:0007669"/>
    <property type="project" value="InterPro"/>
</dbReference>
<gene>
    <name evidence="1" type="ORF">BB558_003999</name>
</gene>
<dbReference type="InterPro" id="IPR013762">
    <property type="entry name" value="Integrase-like_cat_sf"/>
</dbReference>
<dbReference type="Proteomes" id="UP000245591">
    <property type="component" value="Unassembled WGS sequence"/>
</dbReference>
<organism evidence="1 2">
    <name type="scientific">Smittium angustum</name>
    <dbReference type="NCBI Taxonomy" id="133377"/>
    <lineage>
        <taxon>Eukaryota</taxon>
        <taxon>Fungi</taxon>
        <taxon>Fungi incertae sedis</taxon>
        <taxon>Zoopagomycota</taxon>
        <taxon>Kickxellomycotina</taxon>
        <taxon>Harpellomycetes</taxon>
        <taxon>Harpellales</taxon>
        <taxon>Legeriomycetaceae</taxon>
        <taxon>Smittium</taxon>
    </lineage>
</organism>
<evidence type="ECO:0000313" key="1">
    <source>
        <dbReference type="EMBL" id="PVZ99968.1"/>
    </source>
</evidence>
<sequence>MSRFGNVKNNQGFIENLKALKESHIQPQKNIELDISPIINTFIEWGTNNKLSNKRLTRKFCWLFAVCGIMRISDIHRIEETITRLSLERLLFTVVAAKERRQGYAINKAIEISFHDNEIFCPIKAYLEYKSRIATGTPFIRNLTDFTKAVTTDTISNHIKEITKLASNDNHHKRIKGRAVGVTLAARAGISTDDIVTLGNWLSQDIFDNHYRLTRATSSN</sequence>
<evidence type="ECO:0008006" key="3">
    <source>
        <dbReference type="Google" id="ProtNLM"/>
    </source>
</evidence>
<proteinExistence type="predicted"/>
<comment type="caution">
    <text evidence="1">The sequence shown here is derived from an EMBL/GenBank/DDBJ whole genome shotgun (WGS) entry which is preliminary data.</text>
</comment>
<dbReference type="AlphaFoldDB" id="A0A2U1J4M4"/>
<name>A0A2U1J4M4_SMIAN</name>
<keyword evidence="2" id="KW-1185">Reference proteome</keyword>
<feature type="non-terminal residue" evidence="1">
    <location>
        <position position="220"/>
    </location>
</feature>